<sequence length="814" mass="82831">MTSTRATRSPRRRGRPIWGVAATVLAAGVIETGVLQVNPAGAATAAETGTTVQVSTVSSAAELPAINGDGRYVVFVGRSKANWGVYLHDQLTGATERLTTSNDMNPAISQNGQFVAYARYGSSREVYLLDRRTGKTTLESVTSSGTAADGQSDQPSVSADGRYVAFQSSATNLGGAKGHGGPTQVYVHDNLTGTTTMVSVAATGGKPDGNSVYPDLTPDGRYVAFASAGTDLLPGAPTATAAEGGGGETSTIQQVFVRDLATGTTREVSVSSGGVAGDAGSALGYGPSISDNGQLVAFESDATNLVPGDTNAEQDAFVHDVVTGQTTRVSTGADGAQVTLPVTDTAAPPVIGGDPQLSGDGHYVAFQSEAALTPDDTNGVLDVYRRDLQSGALERVSVPAPGGTEASGTLVDGHTGETVAQINGSDTAISTDGRYMAFTSNGNLAGARGTGDEGTISTEPAVFVRTVGLPAVTAVSPLTMGRGRIDRHFTVTGSNFSAPSAPGDLLVDLGPGVTVTSTTWISPSRLSVSASVAWDAPLGQRVAQVTNPGADAARRPDALTVTPRGTGYRLATAAGGVAHRGTVRSHGSMLGHRLRGRIVGMAETPSGNGYWLAGSDGGVFAFGDARYDGSLGGTKLGHAVVGIAAMPDGEGYWLTTTAGNVFDFGGAHFYGSRAGEAVNGSVVGIAAAPDGKGYWLTTSKGSVYDFGSAHFYGSRARTTVGGRVVGIAAAPDGKGYWLTTTRGSVYDFGSARFYGSLVRTHLASPVVGITVRPDGGGYWIVTEKGRVYALGNVRSFAPFTPTPYAGPATAIVAD</sequence>
<evidence type="ECO:0008006" key="5">
    <source>
        <dbReference type="Google" id="ProtNLM"/>
    </source>
</evidence>
<comment type="similarity">
    <text evidence="1">Belongs to the TolB family.</text>
</comment>
<dbReference type="Pfam" id="PF07676">
    <property type="entry name" value="PD40"/>
    <property type="match status" value="2"/>
</dbReference>
<evidence type="ECO:0000256" key="1">
    <source>
        <dbReference type="ARBA" id="ARBA00009820"/>
    </source>
</evidence>
<dbReference type="PANTHER" id="PTHR36842:SF1">
    <property type="entry name" value="PROTEIN TOLB"/>
    <property type="match status" value="1"/>
</dbReference>
<accession>A0ABW9QZ29</accession>
<reference evidence="3 4" key="1">
    <citation type="submission" date="2019-11" db="EMBL/GenBank/DDBJ databases">
        <title>Acidiferrimicrobium australis gen. nov., sp. nov., an acidophilic and obligately heterotrophic, member of the Actinobacteria that catalyses dissimilatory oxido- reduction of iron isolated from metal-rich acidic water in Chile.</title>
        <authorList>
            <person name="Gonzalez D."/>
            <person name="Huber K."/>
            <person name="Hedrich S."/>
            <person name="Rojas-Villalobos C."/>
            <person name="Quatrini R."/>
            <person name="Dinamarca M.A."/>
            <person name="Schwarz A."/>
            <person name="Canales C."/>
            <person name="Nancucheo I."/>
        </authorList>
    </citation>
    <scope>NUCLEOTIDE SEQUENCE [LARGE SCALE GENOMIC DNA]</scope>
    <source>
        <strain evidence="3 4">USS-CCA1</strain>
    </source>
</reference>
<protein>
    <recommendedName>
        <fullName evidence="5">IPT/TIG domain-containing protein</fullName>
    </recommendedName>
</protein>
<dbReference type="Gene3D" id="2.60.40.10">
    <property type="entry name" value="Immunoglobulins"/>
    <property type="match status" value="1"/>
</dbReference>
<gene>
    <name evidence="3" type="ORF">GHK86_19715</name>
</gene>
<dbReference type="InterPro" id="IPR011659">
    <property type="entry name" value="WD40"/>
</dbReference>
<dbReference type="EMBL" id="WJHE01001317">
    <property type="protein sequence ID" value="MST34942.1"/>
    <property type="molecule type" value="Genomic_DNA"/>
</dbReference>
<dbReference type="Proteomes" id="UP000437736">
    <property type="component" value="Unassembled WGS sequence"/>
</dbReference>
<evidence type="ECO:0000256" key="2">
    <source>
        <dbReference type="SAM" id="MobiDB-lite"/>
    </source>
</evidence>
<dbReference type="Gene3D" id="2.120.10.30">
    <property type="entry name" value="TolB, C-terminal domain"/>
    <property type="match status" value="2"/>
</dbReference>
<proteinExistence type="inferred from homology"/>
<feature type="compositionally biased region" description="Polar residues" evidence="2">
    <location>
        <begin position="138"/>
        <end position="157"/>
    </location>
</feature>
<dbReference type="SUPFAM" id="SSF50974">
    <property type="entry name" value="Nitrous oxide reductase, N-terminal domain"/>
    <property type="match status" value="1"/>
</dbReference>
<keyword evidence="4" id="KW-1185">Reference proteome</keyword>
<dbReference type="InterPro" id="IPR011042">
    <property type="entry name" value="6-blade_b-propeller_TolB-like"/>
</dbReference>
<comment type="caution">
    <text evidence="3">The sequence shown here is derived from an EMBL/GenBank/DDBJ whole genome shotgun (WGS) entry which is preliminary data.</text>
</comment>
<name>A0ABW9QZ29_9ACTN</name>
<dbReference type="SUPFAM" id="SSF82171">
    <property type="entry name" value="DPP6 N-terminal domain-like"/>
    <property type="match status" value="1"/>
</dbReference>
<dbReference type="InterPro" id="IPR011045">
    <property type="entry name" value="N2O_reductase_N"/>
</dbReference>
<evidence type="ECO:0000313" key="4">
    <source>
        <dbReference type="Proteomes" id="UP000437736"/>
    </source>
</evidence>
<dbReference type="InterPro" id="IPR013783">
    <property type="entry name" value="Ig-like_fold"/>
</dbReference>
<feature type="region of interest" description="Disordered" evidence="2">
    <location>
        <begin position="138"/>
        <end position="158"/>
    </location>
</feature>
<organism evidence="3 4">
    <name type="scientific">Acidiferrimicrobium australe</name>
    <dbReference type="NCBI Taxonomy" id="2664430"/>
    <lineage>
        <taxon>Bacteria</taxon>
        <taxon>Bacillati</taxon>
        <taxon>Actinomycetota</taxon>
        <taxon>Acidimicrobiia</taxon>
        <taxon>Acidimicrobiales</taxon>
        <taxon>Acidimicrobiaceae</taxon>
        <taxon>Acidiferrimicrobium</taxon>
    </lineage>
</organism>
<evidence type="ECO:0000313" key="3">
    <source>
        <dbReference type="EMBL" id="MST34942.1"/>
    </source>
</evidence>
<dbReference type="PANTHER" id="PTHR36842">
    <property type="entry name" value="PROTEIN TOLB HOMOLOG"/>
    <property type="match status" value="1"/>
</dbReference>